<protein>
    <recommendedName>
        <fullName evidence="3">S-methyl-5-thioribose kinase</fullName>
        <ecNumber evidence="3">2.7.1.100</ecNumber>
    </recommendedName>
</protein>
<sequence>MENKSLERFCSLLKNGRIFSENSKIKFEEIGDGNLNYVFRASTDEDGDKKSVIIKLALPYLKIAGEAWPLTVERNKIEYESLKFLSKFCGEYVPKVYLQSKEEHLFIMEDLSHMEILRKGLMNMQIYQKLAGQIGDYLAKTLYYTSDFGFDSSKKKKLAVSFDNPELCDITERLVFTDPYQDSLSNNIRPGTYPIALKLWDYDKVKVEIDALRYVFMNTPEALIHGDLHTGSIFVSKDNCKIFDSEFTFYGPISYDIGLFFANILFDLFYWEYNGRVCSIAFKQYLLSVIEDTWNSFKIKFTKLCNLNDKSYLLCKQMFVEKYLKHNLKQSIGFCACEMLRRVIGMAHVPELDAIIDNTARDIVERYCIEVAEKMLLLRNNFDEIEDFTNFVKLNI</sequence>
<dbReference type="PIRSF" id="PIRSF031134">
    <property type="entry name" value="MTRK"/>
    <property type="match status" value="1"/>
</dbReference>
<keyword evidence="10" id="KW-1185">Reference proteome</keyword>
<evidence type="ECO:0000256" key="3">
    <source>
        <dbReference type="ARBA" id="ARBA00012128"/>
    </source>
</evidence>
<dbReference type="PANTHER" id="PTHR34273">
    <property type="entry name" value="METHYLTHIORIBOSE KINASE"/>
    <property type="match status" value="1"/>
</dbReference>
<dbReference type="Pfam" id="PF01636">
    <property type="entry name" value="APH"/>
    <property type="match status" value="1"/>
</dbReference>
<keyword evidence="7" id="KW-0067">ATP-binding</keyword>
<dbReference type="RefSeq" id="WP_318066112.1">
    <property type="nucleotide sequence ID" value="NZ_JAWONS010000290.1"/>
</dbReference>
<comment type="subunit">
    <text evidence="2">Homodimer.</text>
</comment>
<name>A0ABU4GQL1_9CLOT</name>
<comment type="similarity">
    <text evidence="1">Belongs to the methylthioribose kinase family.</text>
</comment>
<dbReference type="Proteomes" id="UP001276854">
    <property type="component" value="Unassembled WGS sequence"/>
</dbReference>
<reference evidence="9 10" key="1">
    <citation type="submission" date="2023-10" db="EMBL/GenBank/DDBJ databases">
        <title>A novel Glycoside Hydrolase 43-Like Enzyme from Clostrdium boliviensis is an Endo-xylanase, and a Candidate for Xylooligosaccharides Production from Different Xylan Substrates.</title>
        <authorList>
            <person name="Alvarez M.T."/>
            <person name="Rocabado-Villegas L.R."/>
            <person name="Salas-Veizaga D.M."/>
            <person name="Linares-Pasten J.A."/>
            <person name="Gudmundsdottir E.E."/>
            <person name="Hreggvidsson G.O."/>
            <person name="Adlercreutz P."/>
            <person name="Nordberg Karlsson E."/>
        </authorList>
    </citation>
    <scope>NUCLEOTIDE SEQUENCE [LARGE SCALE GENOMIC DNA]</scope>
    <source>
        <strain evidence="9 10">E-1</strain>
    </source>
</reference>
<evidence type="ECO:0000256" key="6">
    <source>
        <dbReference type="ARBA" id="ARBA00022777"/>
    </source>
</evidence>
<evidence type="ECO:0000313" key="9">
    <source>
        <dbReference type="EMBL" id="MDW2799923.1"/>
    </source>
</evidence>
<comment type="caution">
    <text evidence="9">The sequence shown here is derived from an EMBL/GenBank/DDBJ whole genome shotgun (WGS) entry which is preliminary data.</text>
</comment>
<evidence type="ECO:0000256" key="2">
    <source>
        <dbReference type="ARBA" id="ARBA00011738"/>
    </source>
</evidence>
<dbReference type="NCBIfam" id="TIGR01767">
    <property type="entry name" value="MTRK"/>
    <property type="match status" value="1"/>
</dbReference>
<keyword evidence="5" id="KW-0547">Nucleotide-binding</keyword>
<accession>A0ABU4GQL1</accession>
<dbReference type="InterPro" id="IPR011009">
    <property type="entry name" value="Kinase-like_dom_sf"/>
</dbReference>
<dbReference type="InterPro" id="IPR002575">
    <property type="entry name" value="Aminoglycoside_PTrfase"/>
</dbReference>
<evidence type="ECO:0000256" key="5">
    <source>
        <dbReference type="ARBA" id="ARBA00022741"/>
    </source>
</evidence>
<keyword evidence="6 9" id="KW-0418">Kinase</keyword>
<dbReference type="GO" id="GO:0046522">
    <property type="term" value="F:S-methyl-5-thioribose kinase activity"/>
    <property type="evidence" value="ECO:0007669"/>
    <property type="project" value="UniProtKB-EC"/>
</dbReference>
<keyword evidence="4 9" id="KW-0808">Transferase</keyword>
<evidence type="ECO:0000256" key="1">
    <source>
        <dbReference type="ARBA" id="ARBA00010165"/>
    </source>
</evidence>
<organism evidence="9 10">
    <name type="scientific">Clostridium boliviensis</name>
    <dbReference type="NCBI Taxonomy" id="318465"/>
    <lineage>
        <taxon>Bacteria</taxon>
        <taxon>Bacillati</taxon>
        <taxon>Bacillota</taxon>
        <taxon>Clostridia</taxon>
        <taxon>Eubacteriales</taxon>
        <taxon>Clostridiaceae</taxon>
        <taxon>Clostridium</taxon>
    </lineage>
</organism>
<gene>
    <name evidence="9" type="primary">mtnK</name>
    <name evidence="9" type="ORF">RZO55_20330</name>
</gene>
<evidence type="ECO:0000256" key="7">
    <source>
        <dbReference type="ARBA" id="ARBA00022840"/>
    </source>
</evidence>
<dbReference type="SUPFAM" id="SSF56112">
    <property type="entry name" value="Protein kinase-like (PK-like)"/>
    <property type="match status" value="1"/>
</dbReference>
<dbReference type="Gene3D" id="3.90.1200.10">
    <property type="match status" value="1"/>
</dbReference>
<feature type="domain" description="Aminoglycoside phosphotransferase" evidence="8">
    <location>
        <begin position="27"/>
        <end position="262"/>
    </location>
</feature>
<dbReference type="EC" id="2.7.1.100" evidence="3"/>
<dbReference type="EMBL" id="JAWONS010000290">
    <property type="protein sequence ID" value="MDW2799923.1"/>
    <property type="molecule type" value="Genomic_DNA"/>
</dbReference>
<evidence type="ECO:0000313" key="10">
    <source>
        <dbReference type="Proteomes" id="UP001276854"/>
    </source>
</evidence>
<evidence type="ECO:0000256" key="4">
    <source>
        <dbReference type="ARBA" id="ARBA00022679"/>
    </source>
</evidence>
<dbReference type="Gene3D" id="3.30.200.20">
    <property type="entry name" value="Phosphorylase Kinase, domain 1"/>
    <property type="match status" value="1"/>
</dbReference>
<dbReference type="InterPro" id="IPR009212">
    <property type="entry name" value="Methylthioribose_kinase"/>
</dbReference>
<evidence type="ECO:0000259" key="8">
    <source>
        <dbReference type="Pfam" id="PF01636"/>
    </source>
</evidence>
<dbReference type="PANTHER" id="PTHR34273:SF2">
    <property type="entry name" value="METHYLTHIORIBOSE KINASE"/>
    <property type="match status" value="1"/>
</dbReference>
<proteinExistence type="inferred from homology"/>